<dbReference type="Proteomes" id="UP000024635">
    <property type="component" value="Unassembled WGS sequence"/>
</dbReference>
<proteinExistence type="predicted"/>
<keyword evidence="2" id="KW-1185">Reference proteome</keyword>
<accession>A0A016W7P0</accession>
<dbReference type="STRING" id="53326.A0A016W7P0"/>
<dbReference type="PANTHER" id="PTHR11909">
    <property type="entry name" value="CASEIN KINASE-RELATED"/>
    <property type="match status" value="1"/>
</dbReference>
<dbReference type="AlphaFoldDB" id="A0A016W7P0"/>
<feature type="non-terminal residue" evidence="1">
    <location>
        <position position="1"/>
    </location>
</feature>
<reference evidence="2" key="1">
    <citation type="journal article" date="2015" name="Nat. Genet.">
        <title>The genome and transcriptome of the zoonotic hookworm Ancylostoma ceylanicum identify infection-specific gene families.</title>
        <authorList>
            <person name="Schwarz E.M."/>
            <person name="Hu Y."/>
            <person name="Antoshechkin I."/>
            <person name="Miller M.M."/>
            <person name="Sternberg P.W."/>
            <person name="Aroian R.V."/>
        </authorList>
    </citation>
    <scope>NUCLEOTIDE SEQUENCE</scope>
    <source>
        <strain evidence="2">HY135</strain>
    </source>
</reference>
<comment type="caution">
    <text evidence="1">The sequence shown here is derived from an EMBL/GenBank/DDBJ whole genome shotgun (WGS) entry which is preliminary data.</text>
</comment>
<dbReference type="SUPFAM" id="SSF56112">
    <property type="entry name" value="Protein kinase-like (PK-like)"/>
    <property type="match status" value="1"/>
</dbReference>
<sequence length="140" mass="16043">MATLTKYPFLVSLVLTNGILEQIGEDAGPLLQAGRAAYAPQALFTLSRCTFAKENNASRAEGKDLRLEREQAAFRGTPRYASITALSMKEQSRKDDLESWWYMIVELMVGRLPWQDLQPNQLEEMKHMKKQVRLKQNLKI</sequence>
<dbReference type="InterPro" id="IPR011009">
    <property type="entry name" value="Kinase-like_dom_sf"/>
</dbReference>
<protein>
    <recommendedName>
        <fullName evidence="3">Protein kinase domain-containing protein</fullName>
    </recommendedName>
</protein>
<dbReference type="InterPro" id="IPR050235">
    <property type="entry name" value="CK1_Ser-Thr_kinase"/>
</dbReference>
<evidence type="ECO:0000313" key="2">
    <source>
        <dbReference type="Proteomes" id="UP000024635"/>
    </source>
</evidence>
<name>A0A016W7P0_9BILA</name>
<dbReference type="EMBL" id="JARK01000791">
    <property type="protein sequence ID" value="EYC35013.1"/>
    <property type="molecule type" value="Genomic_DNA"/>
</dbReference>
<dbReference type="Gene3D" id="1.10.510.10">
    <property type="entry name" value="Transferase(Phosphotransferase) domain 1"/>
    <property type="match status" value="1"/>
</dbReference>
<dbReference type="OrthoDB" id="5849826at2759"/>
<organism evidence="1 2">
    <name type="scientific">Ancylostoma ceylanicum</name>
    <dbReference type="NCBI Taxonomy" id="53326"/>
    <lineage>
        <taxon>Eukaryota</taxon>
        <taxon>Metazoa</taxon>
        <taxon>Ecdysozoa</taxon>
        <taxon>Nematoda</taxon>
        <taxon>Chromadorea</taxon>
        <taxon>Rhabditida</taxon>
        <taxon>Rhabditina</taxon>
        <taxon>Rhabditomorpha</taxon>
        <taxon>Strongyloidea</taxon>
        <taxon>Ancylostomatidae</taxon>
        <taxon>Ancylostomatinae</taxon>
        <taxon>Ancylostoma</taxon>
    </lineage>
</organism>
<evidence type="ECO:0000313" key="1">
    <source>
        <dbReference type="EMBL" id="EYC35013.1"/>
    </source>
</evidence>
<evidence type="ECO:0008006" key="3">
    <source>
        <dbReference type="Google" id="ProtNLM"/>
    </source>
</evidence>
<gene>
    <name evidence="1" type="primary">Acey_s1192.g3741</name>
    <name evidence="1" type="ORF">Y032_1192g3741</name>
</gene>